<dbReference type="GO" id="GO:0016020">
    <property type="term" value="C:membrane"/>
    <property type="evidence" value="ECO:0007669"/>
    <property type="project" value="TreeGrafter"/>
</dbReference>
<evidence type="ECO:0000313" key="2">
    <source>
        <dbReference type="EMBL" id="KAK5633813.1"/>
    </source>
</evidence>
<dbReference type="InterPro" id="IPR029058">
    <property type="entry name" value="AB_hydrolase_fold"/>
</dbReference>
<dbReference type="PRINTS" id="PR00111">
    <property type="entry name" value="ABHYDROLASE"/>
</dbReference>
<reference evidence="2 3" key="1">
    <citation type="submission" date="2023-10" db="EMBL/GenBank/DDBJ databases">
        <title>Draft genome sequence of Xylaria bambusicola isolate GMP-LS, the root and basal stem rot pathogen of sugarcane in Indonesia.</title>
        <authorList>
            <person name="Selvaraj P."/>
            <person name="Muralishankar V."/>
            <person name="Muruganantham S."/>
            <person name="Sp S."/>
            <person name="Haryani S."/>
            <person name="Lau K.J.X."/>
            <person name="Naqvi N.I."/>
        </authorList>
    </citation>
    <scope>NUCLEOTIDE SEQUENCE [LARGE SCALE GENOMIC DNA]</scope>
    <source>
        <strain evidence="2">GMP-LS</strain>
    </source>
</reference>
<dbReference type="InterPro" id="IPR000073">
    <property type="entry name" value="AB_hydrolase_1"/>
</dbReference>
<proteinExistence type="predicted"/>
<protein>
    <recommendedName>
        <fullName evidence="1">AB hydrolase-1 domain-containing protein</fullName>
    </recommendedName>
</protein>
<feature type="domain" description="AB hydrolase-1" evidence="1">
    <location>
        <begin position="34"/>
        <end position="278"/>
    </location>
</feature>
<dbReference type="PANTHER" id="PTHR43798:SF5">
    <property type="entry name" value="MONOACYLGLYCEROL LIPASE ABHD6"/>
    <property type="match status" value="1"/>
</dbReference>
<dbReference type="SUPFAM" id="SSF53474">
    <property type="entry name" value="alpha/beta-Hydrolases"/>
    <property type="match status" value="1"/>
</dbReference>
<gene>
    <name evidence="2" type="ORF">RRF57_009527</name>
</gene>
<comment type="caution">
    <text evidence="2">The sequence shown here is derived from an EMBL/GenBank/DDBJ whole genome shotgun (WGS) entry which is preliminary data.</text>
</comment>
<sequence>MSTEVGSLQLASSRALSYAVTSPLSGGQHPFVLLASPLCTTLAIWDPVVPRLTDLGFHVLRYDPPGHGSSGVPSDLSSTTFDTIAQDVRDLLTHLNIQKVHTWIGDSLGAATAITFAAKYPGVVERLIPCCTISSSPINAGAADTFTPRVTAARKAGNMDATIEETLGRWFGRDWLDSHPDEAERMRKLMHDTSIDGFETCCAALRSETFDIRPLAADAGRHVDSALLLVGEKDAGLIQVMEELRQGIEAGLKSKKGEMASVDLKVVRNGGHVPFIDGFESFMEHVTPFLK</sequence>
<dbReference type="GO" id="GO:0046464">
    <property type="term" value="P:acylglycerol catabolic process"/>
    <property type="evidence" value="ECO:0007669"/>
    <property type="project" value="TreeGrafter"/>
</dbReference>
<accession>A0AAN7UV45</accession>
<dbReference type="Gene3D" id="3.40.50.1820">
    <property type="entry name" value="alpha/beta hydrolase"/>
    <property type="match status" value="1"/>
</dbReference>
<keyword evidence="3" id="KW-1185">Reference proteome</keyword>
<organism evidence="2 3">
    <name type="scientific">Xylaria bambusicola</name>
    <dbReference type="NCBI Taxonomy" id="326684"/>
    <lineage>
        <taxon>Eukaryota</taxon>
        <taxon>Fungi</taxon>
        <taxon>Dikarya</taxon>
        <taxon>Ascomycota</taxon>
        <taxon>Pezizomycotina</taxon>
        <taxon>Sordariomycetes</taxon>
        <taxon>Xylariomycetidae</taxon>
        <taxon>Xylariales</taxon>
        <taxon>Xylariaceae</taxon>
        <taxon>Xylaria</taxon>
    </lineage>
</organism>
<evidence type="ECO:0000313" key="3">
    <source>
        <dbReference type="Proteomes" id="UP001305414"/>
    </source>
</evidence>
<dbReference type="InterPro" id="IPR050266">
    <property type="entry name" value="AB_hydrolase_sf"/>
</dbReference>
<name>A0AAN7UV45_9PEZI</name>
<evidence type="ECO:0000259" key="1">
    <source>
        <dbReference type="Pfam" id="PF00561"/>
    </source>
</evidence>
<dbReference type="AlphaFoldDB" id="A0AAN7UV45"/>
<dbReference type="Proteomes" id="UP001305414">
    <property type="component" value="Unassembled WGS sequence"/>
</dbReference>
<dbReference type="Pfam" id="PF00561">
    <property type="entry name" value="Abhydrolase_1"/>
    <property type="match status" value="1"/>
</dbReference>
<dbReference type="GO" id="GO:0047372">
    <property type="term" value="F:monoacylglycerol lipase activity"/>
    <property type="evidence" value="ECO:0007669"/>
    <property type="project" value="TreeGrafter"/>
</dbReference>
<dbReference type="PANTHER" id="PTHR43798">
    <property type="entry name" value="MONOACYLGLYCEROL LIPASE"/>
    <property type="match status" value="1"/>
</dbReference>
<dbReference type="EMBL" id="JAWHQM010000035">
    <property type="protein sequence ID" value="KAK5633813.1"/>
    <property type="molecule type" value="Genomic_DNA"/>
</dbReference>